<dbReference type="InParanoid" id="Q7R8F8"/>
<organism evidence="1 2">
    <name type="scientific">Plasmodium yoelii yoelii</name>
    <dbReference type="NCBI Taxonomy" id="73239"/>
    <lineage>
        <taxon>Eukaryota</taxon>
        <taxon>Sar</taxon>
        <taxon>Alveolata</taxon>
        <taxon>Apicomplexa</taxon>
        <taxon>Aconoidasida</taxon>
        <taxon>Haemosporida</taxon>
        <taxon>Plasmodiidae</taxon>
        <taxon>Plasmodium</taxon>
        <taxon>Plasmodium (Vinckeia)</taxon>
    </lineage>
</organism>
<proteinExistence type="predicted"/>
<comment type="caution">
    <text evidence="1">The sequence shown here is derived from an EMBL/GenBank/DDBJ whole genome shotgun (WGS) entry which is preliminary data.</text>
</comment>
<dbReference type="AlphaFoldDB" id="Q7R8F8"/>
<dbReference type="EMBL" id="AABL01002618">
    <property type="protein sequence ID" value="EAA19656.1"/>
    <property type="molecule type" value="Genomic_DNA"/>
</dbReference>
<dbReference type="Proteomes" id="UP000008553">
    <property type="component" value="Unassembled WGS sequence"/>
</dbReference>
<dbReference type="PaxDb" id="73239-Q7R8F8"/>
<protein>
    <submittedName>
        <fullName evidence="1">Uncharacterized protein</fullName>
    </submittedName>
</protein>
<accession>Q7R8F8</accession>
<name>Q7R8F8_PLAYO</name>
<feature type="non-terminal residue" evidence="1">
    <location>
        <position position="1"/>
    </location>
</feature>
<evidence type="ECO:0000313" key="2">
    <source>
        <dbReference type="Proteomes" id="UP000008553"/>
    </source>
</evidence>
<keyword evidence="2" id="KW-1185">Reference proteome</keyword>
<reference evidence="1 2" key="1">
    <citation type="journal article" date="2002" name="Nature">
        <title>Genome sequence and comparative analysis of the model rodent malaria parasite Plasmodium yoelii yoelii.</title>
        <authorList>
            <person name="Carlton J.M."/>
            <person name="Angiuoli S.V."/>
            <person name="Suh B.B."/>
            <person name="Kooij T.W."/>
            <person name="Pertea M."/>
            <person name="Silva J.C."/>
            <person name="Ermolaeva M.D."/>
            <person name="Allen J.E."/>
            <person name="Selengut J.D."/>
            <person name="Koo H.L."/>
            <person name="Peterson J.D."/>
            <person name="Pop M."/>
            <person name="Kosack D.S."/>
            <person name="Shumway M.F."/>
            <person name="Bidwell S.L."/>
            <person name="Shallom S.J."/>
            <person name="van Aken S.E."/>
            <person name="Riedmuller S.B."/>
            <person name="Feldblyum T.V."/>
            <person name="Cho J.K."/>
            <person name="Quackenbush J."/>
            <person name="Sedegah M."/>
            <person name="Shoaibi A."/>
            <person name="Cummings L.M."/>
            <person name="Florens L."/>
            <person name="Yates J.R."/>
            <person name="Raine J.D."/>
            <person name="Sinden R.E."/>
            <person name="Harris M.A."/>
            <person name="Cunningham D.A."/>
            <person name="Preiser P.R."/>
            <person name="Bergman L.W."/>
            <person name="Vaidya A.B."/>
            <person name="van Lin L.H."/>
            <person name="Janse C.J."/>
            <person name="Waters A.P."/>
            <person name="Smith H.O."/>
            <person name="White O.R."/>
            <person name="Salzberg S.L."/>
            <person name="Venter J.C."/>
            <person name="Fraser C.M."/>
            <person name="Hoffman S.L."/>
            <person name="Gardner M.J."/>
            <person name="Carucci D.J."/>
        </authorList>
    </citation>
    <scope>NUCLEOTIDE SEQUENCE [LARGE SCALE GENOMIC DNA]</scope>
    <source>
        <strain evidence="1 2">17XNL</strain>
    </source>
</reference>
<evidence type="ECO:0000313" key="1">
    <source>
        <dbReference type="EMBL" id="EAA19656.1"/>
    </source>
</evidence>
<sequence length="17" mass="2309">YMYRHIIMHHIYNIKLY</sequence>
<gene>
    <name evidence="1" type="ORF">PY07265</name>
</gene>